<organism evidence="3 4">
    <name type="scientific">Sclerotinia sclerotiorum (strain ATCC 18683 / 1980 / Ss-1)</name>
    <name type="common">White mold</name>
    <name type="synonym">Whetzelinia sclerotiorum</name>
    <dbReference type="NCBI Taxonomy" id="665079"/>
    <lineage>
        <taxon>Eukaryota</taxon>
        <taxon>Fungi</taxon>
        <taxon>Dikarya</taxon>
        <taxon>Ascomycota</taxon>
        <taxon>Pezizomycotina</taxon>
        <taxon>Leotiomycetes</taxon>
        <taxon>Helotiales</taxon>
        <taxon>Sclerotiniaceae</taxon>
        <taxon>Sclerotinia</taxon>
    </lineage>
</organism>
<reference evidence="4" key="1">
    <citation type="journal article" date="2017" name="Genome Biol. Evol.">
        <title>The complete genome sequence of the phytopathogenic fungus Sclerotinia sclerotiorum reveals insights into the genome architecture of broad host range pathogens.</title>
        <authorList>
            <person name="Derbyshire M."/>
            <person name="Denton-Giles M."/>
            <person name="Hegedus D."/>
            <person name="Seifbarghy S."/>
            <person name="Rollins J."/>
            <person name="van Kan J."/>
            <person name="Seidl M.F."/>
            <person name="Faino L."/>
            <person name="Mbengue M."/>
            <person name="Navaud O."/>
            <person name="Raffaele S."/>
            <person name="Hammond-Kosack K."/>
            <person name="Heard S."/>
            <person name="Oliver R."/>
        </authorList>
    </citation>
    <scope>NUCLEOTIDE SEQUENCE [LARGE SCALE GENOMIC DNA]</scope>
    <source>
        <strain evidence="4">ATCC 18683 / 1980 / Ss-1</strain>
    </source>
</reference>
<sequence length="104" mass="11634">MAFFICDVNINYLFRVGASAFAKCGAMFPYFMGTTISEFLLDVFILNLPIPKIWSLNMTLKRNVAVSYVFLLAFLGLISSTSRVAITIILVTRGRAIDYEDAYG</sequence>
<accession>A0A1D9Q617</accession>
<dbReference type="AlphaFoldDB" id="A0A1D9Q617"/>
<evidence type="ECO:0000313" key="4">
    <source>
        <dbReference type="Proteomes" id="UP000177798"/>
    </source>
</evidence>
<evidence type="ECO:0000256" key="1">
    <source>
        <dbReference type="SAM" id="Phobius"/>
    </source>
</evidence>
<dbReference type="OrthoDB" id="5393606at2759"/>
<proteinExistence type="predicted"/>
<feature type="transmembrane region" description="Helical" evidence="1">
    <location>
        <begin position="65"/>
        <end position="91"/>
    </location>
</feature>
<feature type="domain" description="Rhodopsin" evidence="2">
    <location>
        <begin position="19"/>
        <end position="88"/>
    </location>
</feature>
<protein>
    <recommendedName>
        <fullName evidence="2">Rhodopsin domain-containing protein</fullName>
    </recommendedName>
</protein>
<keyword evidence="1" id="KW-0472">Membrane</keyword>
<keyword evidence="1" id="KW-0812">Transmembrane</keyword>
<dbReference type="VEuPathDB" id="FungiDB:sscle_06g051060"/>
<dbReference type="EMBL" id="CP017819">
    <property type="protein sequence ID" value="APA10336.1"/>
    <property type="molecule type" value="Genomic_DNA"/>
</dbReference>
<keyword evidence="1" id="KW-1133">Transmembrane helix</keyword>
<feature type="transmembrane region" description="Helical" evidence="1">
    <location>
        <begin position="12"/>
        <end position="32"/>
    </location>
</feature>
<evidence type="ECO:0000313" key="3">
    <source>
        <dbReference type="EMBL" id="APA10336.1"/>
    </source>
</evidence>
<gene>
    <name evidence="3" type="ORF">sscle_06g051060</name>
</gene>
<dbReference type="InterPro" id="IPR049326">
    <property type="entry name" value="Rhodopsin_dom_fungi"/>
</dbReference>
<dbReference type="Pfam" id="PF20684">
    <property type="entry name" value="Fung_rhodopsin"/>
    <property type="match status" value="1"/>
</dbReference>
<dbReference type="Proteomes" id="UP000177798">
    <property type="component" value="Chromosome 6"/>
</dbReference>
<evidence type="ECO:0000259" key="2">
    <source>
        <dbReference type="Pfam" id="PF20684"/>
    </source>
</evidence>
<name>A0A1D9Q617_SCLS1</name>